<keyword evidence="4 5" id="KW-0472">Membrane</keyword>
<protein>
    <submittedName>
        <fullName evidence="7">Membrane protein</fullName>
    </submittedName>
</protein>
<dbReference type="InterPro" id="IPR002810">
    <property type="entry name" value="NfeD-like_C"/>
</dbReference>
<dbReference type="PANTHER" id="PTHR33507:SF3">
    <property type="entry name" value="INNER MEMBRANE PROTEIN YBBJ"/>
    <property type="match status" value="1"/>
</dbReference>
<comment type="subcellular location">
    <subcellularLocation>
        <location evidence="1">Membrane</location>
        <topology evidence="1">Multi-pass membrane protein</topology>
    </subcellularLocation>
</comment>
<keyword evidence="8" id="KW-1185">Reference proteome</keyword>
<keyword evidence="3 5" id="KW-1133">Transmembrane helix</keyword>
<proteinExistence type="predicted"/>
<name>A0A7I7X2Z9_9MYCO</name>
<reference evidence="7 8" key="1">
    <citation type="journal article" date="2019" name="Emerg. Microbes Infect.">
        <title>Comprehensive subspecies identification of 175 nontuberculous mycobacteria species based on 7547 genomic profiles.</title>
        <authorList>
            <person name="Matsumoto Y."/>
            <person name="Kinjo T."/>
            <person name="Motooka D."/>
            <person name="Nabeya D."/>
            <person name="Jung N."/>
            <person name="Uechi K."/>
            <person name="Horii T."/>
            <person name="Iida T."/>
            <person name="Fujita J."/>
            <person name="Nakamura S."/>
        </authorList>
    </citation>
    <scope>NUCLEOTIDE SEQUENCE [LARGE SCALE GENOMIC DNA]</scope>
    <source>
        <strain evidence="7 8">JCM 13571</strain>
    </source>
</reference>
<dbReference type="KEGG" id="mhib:MHIB_16750"/>
<evidence type="ECO:0000256" key="5">
    <source>
        <dbReference type="SAM" id="Phobius"/>
    </source>
</evidence>
<dbReference type="AlphaFoldDB" id="A0A7I7X2Z9"/>
<dbReference type="InterPro" id="IPR012340">
    <property type="entry name" value="NA-bd_OB-fold"/>
</dbReference>
<evidence type="ECO:0000313" key="7">
    <source>
        <dbReference type="EMBL" id="BBZ23257.1"/>
    </source>
</evidence>
<evidence type="ECO:0000256" key="4">
    <source>
        <dbReference type="ARBA" id="ARBA00023136"/>
    </source>
</evidence>
<dbReference type="Proteomes" id="UP000467260">
    <property type="component" value="Chromosome"/>
</dbReference>
<evidence type="ECO:0000256" key="1">
    <source>
        <dbReference type="ARBA" id="ARBA00004141"/>
    </source>
</evidence>
<feature type="domain" description="NfeD-like C-terminal" evidence="6">
    <location>
        <begin position="112"/>
        <end position="168"/>
    </location>
</feature>
<gene>
    <name evidence="7" type="ORF">MHIB_16750</name>
</gene>
<evidence type="ECO:0000256" key="3">
    <source>
        <dbReference type="ARBA" id="ARBA00022989"/>
    </source>
</evidence>
<dbReference type="EMBL" id="AP022609">
    <property type="protein sequence ID" value="BBZ23257.1"/>
    <property type="molecule type" value="Genomic_DNA"/>
</dbReference>
<feature type="transmembrane region" description="Helical" evidence="5">
    <location>
        <begin position="72"/>
        <end position="92"/>
    </location>
</feature>
<dbReference type="InterPro" id="IPR052165">
    <property type="entry name" value="Membrane_assoc_protease"/>
</dbReference>
<evidence type="ECO:0000259" key="6">
    <source>
        <dbReference type="Pfam" id="PF01957"/>
    </source>
</evidence>
<sequence>MMHRSVVVWFVPVGPHRFGWFSGYSDRMPTALIWLVFALGLAGAEALTGDMFLLMLSGGALSAAVASALTDWPLWTDGAVFLVVSVLLLVLVRPALRRRMWVGTGDETGVLALQGKTALVLDRVELHAGRVKLNGEVWTARALTDGDVFEPGEQVTVMHIDGATAVVGKIV</sequence>
<dbReference type="PANTHER" id="PTHR33507">
    <property type="entry name" value="INNER MEMBRANE PROTEIN YBBJ"/>
    <property type="match status" value="1"/>
</dbReference>
<evidence type="ECO:0000313" key="8">
    <source>
        <dbReference type="Proteomes" id="UP000467260"/>
    </source>
</evidence>
<dbReference type="Pfam" id="PF01957">
    <property type="entry name" value="NfeD"/>
    <property type="match status" value="1"/>
</dbReference>
<dbReference type="GO" id="GO:0005886">
    <property type="term" value="C:plasma membrane"/>
    <property type="evidence" value="ECO:0007669"/>
    <property type="project" value="TreeGrafter"/>
</dbReference>
<evidence type="ECO:0000256" key="2">
    <source>
        <dbReference type="ARBA" id="ARBA00022692"/>
    </source>
</evidence>
<organism evidence="7 8">
    <name type="scientific">Mycolicibacter hiberniae</name>
    <dbReference type="NCBI Taxonomy" id="29314"/>
    <lineage>
        <taxon>Bacteria</taxon>
        <taxon>Bacillati</taxon>
        <taxon>Actinomycetota</taxon>
        <taxon>Actinomycetes</taxon>
        <taxon>Mycobacteriales</taxon>
        <taxon>Mycobacteriaceae</taxon>
        <taxon>Mycolicibacter</taxon>
    </lineage>
</organism>
<keyword evidence="2 5" id="KW-0812">Transmembrane</keyword>
<accession>A0A7I7X2Z9</accession>
<dbReference type="Gene3D" id="2.40.50.140">
    <property type="entry name" value="Nucleic acid-binding proteins"/>
    <property type="match status" value="1"/>
</dbReference>
<dbReference type="SUPFAM" id="SSF141322">
    <property type="entry name" value="NfeD domain-like"/>
    <property type="match status" value="1"/>
</dbReference>